<comment type="caution">
    <text evidence="2">The sequence shown here is derived from an EMBL/GenBank/DDBJ whole genome shotgun (WGS) entry which is preliminary data.</text>
</comment>
<dbReference type="EMBL" id="VEVO01000021">
    <property type="protein sequence ID" value="KAF0024815.1"/>
    <property type="molecule type" value="Genomic_DNA"/>
</dbReference>
<dbReference type="AlphaFoldDB" id="A0A6A4RXG9"/>
<feature type="region of interest" description="Disordered" evidence="1">
    <location>
        <begin position="25"/>
        <end position="58"/>
    </location>
</feature>
<dbReference type="Proteomes" id="UP000438429">
    <property type="component" value="Unassembled WGS sequence"/>
</dbReference>
<organism evidence="2 3">
    <name type="scientific">Scophthalmus maximus</name>
    <name type="common">Turbot</name>
    <name type="synonym">Psetta maxima</name>
    <dbReference type="NCBI Taxonomy" id="52904"/>
    <lineage>
        <taxon>Eukaryota</taxon>
        <taxon>Metazoa</taxon>
        <taxon>Chordata</taxon>
        <taxon>Craniata</taxon>
        <taxon>Vertebrata</taxon>
        <taxon>Euteleostomi</taxon>
        <taxon>Actinopterygii</taxon>
        <taxon>Neopterygii</taxon>
        <taxon>Teleostei</taxon>
        <taxon>Neoteleostei</taxon>
        <taxon>Acanthomorphata</taxon>
        <taxon>Carangaria</taxon>
        <taxon>Pleuronectiformes</taxon>
        <taxon>Pleuronectoidei</taxon>
        <taxon>Scophthalmidae</taxon>
        <taxon>Scophthalmus</taxon>
    </lineage>
</organism>
<sequence length="96" mass="10758">MISPPRSACDSHVYPRTYTQLLGFGEEEDEEEDECQKSQRDTSCPKMPQAMYQEVSTSGPPAGFTIPRCLWAHDTQSSALQTQSNLIESKGIMQFP</sequence>
<name>A0A6A4RXG9_SCOMX</name>
<evidence type="ECO:0000256" key="1">
    <source>
        <dbReference type="SAM" id="MobiDB-lite"/>
    </source>
</evidence>
<accession>A0A6A4RXG9</accession>
<proteinExistence type="predicted"/>
<feature type="compositionally biased region" description="Acidic residues" evidence="1">
    <location>
        <begin position="25"/>
        <end position="34"/>
    </location>
</feature>
<protein>
    <submittedName>
        <fullName evidence="2">Uncharacterized protein</fullName>
    </submittedName>
</protein>
<reference evidence="2 3" key="1">
    <citation type="submission" date="2019-06" db="EMBL/GenBank/DDBJ databases">
        <title>Draft genomes of female and male turbot (Scophthalmus maximus).</title>
        <authorList>
            <person name="Xu H."/>
            <person name="Xu X.-W."/>
            <person name="Shao C."/>
            <person name="Chen S."/>
        </authorList>
    </citation>
    <scope>NUCLEOTIDE SEQUENCE [LARGE SCALE GENOMIC DNA]</scope>
    <source>
        <strain evidence="2">Ysfricsl-2016a</strain>
        <tissue evidence="2">Blood</tissue>
    </source>
</reference>
<evidence type="ECO:0000313" key="2">
    <source>
        <dbReference type="EMBL" id="KAF0024815.1"/>
    </source>
</evidence>
<gene>
    <name evidence="2" type="ORF">F2P81_023617</name>
</gene>
<evidence type="ECO:0000313" key="3">
    <source>
        <dbReference type="Proteomes" id="UP000438429"/>
    </source>
</evidence>